<sequence length="146" mass="16032">LILLLLAILILALSLVTDPPPPLLSVLVERAASLQLHSTEREREERGECSLSLKSPVCLFFSLQYCYLPSCPAFSSQHSFSAVGTGVIGLARLFPAAQPGFTGLTLSCCVHSSDELACLCFHLQMKVIWLTVKHNNNLLNICWLLH</sequence>
<feature type="signal peptide" evidence="1">
    <location>
        <begin position="1"/>
        <end position="17"/>
    </location>
</feature>
<feature type="chain" id="PRO_5018699092" evidence="1">
    <location>
        <begin position="18"/>
        <end position="146"/>
    </location>
</feature>
<evidence type="ECO:0000313" key="3">
    <source>
        <dbReference type="Proteomes" id="UP000261600"/>
    </source>
</evidence>
<dbReference type="AlphaFoldDB" id="A0A3Q3JLT0"/>
<keyword evidence="1" id="KW-0732">Signal</keyword>
<organism evidence="2 3">
    <name type="scientific">Monopterus albus</name>
    <name type="common">Swamp eel</name>
    <dbReference type="NCBI Taxonomy" id="43700"/>
    <lineage>
        <taxon>Eukaryota</taxon>
        <taxon>Metazoa</taxon>
        <taxon>Chordata</taxon>
        <taxon>Craniata</taxon>
        <taxon>Vertebrata</taxon>
        <taxon>Euteleostomi</taxon>
        <taxon>Actinopterygii</taxon>
        <taxon>Neopterygii</taxon>
        <taxon>Teleostei</taxon>
        <taxon>Neoteleostei</taxon>
        <taxon>Acanthomorphata</taxon>
        <taxon>Anabantaria</taxon>
        <taxon>Synbranchiformes</taxon>
        <taxon>Synbranchidae</taxon>
        <taxon>Monopterus</taxon>
    </lineage>
</organism>
<evidence type="ECO:0000313" key="2">
    <source>
        <dbReference type="Ensembl" id="ENSMALP00000015202.1"/>
    </source>
</evidence>
<protein>
    <submittedName>
        <fullName evidence="2">Uncharacterized protein</fullName>
    </submittedName>
</protein>
<evidence type="ECO:0000256" key="1">
    <source>
        <dbReference type="SAM" id="SignalP"/>
    </source>
</evidence>
<reference evidence="2" key="2">
    <citation type="submission" date="2025-09" db="UniProtKB">
        <authorList>
            <consortium name="Ensembl"/>
        </authorList>
    </citation>
    <scope>IDENTIFICATION</scope>
</reference>
<name>A0A3Q3JLT0_MONAL</name>
<reference evidence="2" key="1">
    <citation type="submission" date="2025-08" db="UniProtKB">
        <authorList>
            <consortium name="Ensembl"/>
        </authorList>
    </citation>
    <scope>IDENTIFICATION</scope>
</reference>
<dbReference type="Proteomes" id="UP000261600">
    <property type="component" value="Unplaced"/>
</dbReference>
<keyword evidence="3" id="KW-1185">Reference proteome</keyword>
<accession>A0A3Q3JLT0</accession>
<proteinExistence type="predicted"/>
<dbReference type="Ensembl" id="ENSMALT00000015510.1">
    <property type="protein sequence ID" value="ENSMALP00000015202.1"/>
    <property type="gene ID" value="ENSMALG00000010676.1"/>
</dbReference>